<comment type="caution">
    <text evidence="8">The sequence shown here is derived from an EMBL/GenBank/DDBJ whole genome shotgun (WGS) entry which is preliminary data.</text>
</comment>
<comment type="catalytic activity">
    <reaction evidence="1 5 6">
        <text>[protein]-peptidylproline (omega=180) = [protein]-peptidylproline (omega=0)</text>
        <dbReference type="Rhea" id="RHEA:16237"/>
        <dbReference type="Rhea" id="RHEA-COMP:10747"/>
        <dbReference type="Rhea" id="RHEA-COMP:10748"/>
        <dbReference type="ChEBI" id="CHEBI:83833"/>
        <dbReference type="ChEBI" id="CHEBI:83834"/>
        <dbReference type="EC" id="5.2.1.8"/>
    </reaction>
</comment>
<dbReference type="Pfam" id="PF00254">
    <property type="entry name" value="FKBP_C"/>
    <property type="match status" value="2"/>
</dbReference>
<evidence type="ECO:0000256" key="4">
    <source>
        <dbReference type="ARBA" id="ARBA00023235"/>
    </source>
</evidence>
<sequence>MKNFPPFIMVLLILSFISCKEDEVDTVAEEEARIQAHFDSLDVDVSISESGLYAYPIRAGGVPSAGFVLSISYKIWVLGADSASTSIRSLDTVVVKKNANAIYPIGIDEALSYMKEGEKWGFVLPSYLAYGDHAFPNVLIPAGATMAVELELLDVRSENDILDAEVSAIADYVTDNNLRDTVTYPLNQPEMLANGMVYKRLKAGTGATPQSGQFISVTYEGRFLDGTVFDRAPNASVFEFYLGAGSVIPGFETGVQRMQLQERALIVIPSYLAYRESAVVIPHNITSEVADLEIIPSYASKVPPYTPLVFEIEVIGIN</sequence>
<dbReference type="EMBL" id="JBIPKE010000015">
    <property type="protein sequence ID" value="MFH6983401.1"/>
    <property type="molecule type" value="Genomic_DNA"/>
</dbReference>
<evidence type="ECO:0000259" key="7">
    <source>
        <dbReference type="PROSITE" id="PS50059"/>
    </source>
</evidence>
<dbReference type="InterPro" id="IPR046357">
    <property type="entry name" value="PPIase_dom_sf"/>
</dbReference>
<evidence type="ECO:0000313" key="8">
    <source>
        <dbReference type="EMBL" id="MFH6983401.1"/>
    </source>
</evidence>
<dbReference type="Proteomes" id="UP001610063">
    <property type="component" value="Unassembled WGS sequence"/>
</dbReference>
<gene>
    <name evidence="8" type="ORF">ACHKAR_08135</name>
</gene>
<protein>
    <recommendedName>
        <fullName evidence="6">Peptidyl-prolyl cis-trans isomerase</fullName>
        <ecNumber evidence="6">5.2.1.8</ecNumber>
    </recommendedName>
</protein>
<dbReference type="Gene3D" id="3.10.50.40">
    <property type="match status" value="2"/>
</dbReference>
<dbReference type="PROSITE" id="PS50059">
    <property type="entry name" value="FKBP_PPIASE"/>
    <property type="match status" value="2"/>
</dbReference>
<dbReference type="PANTHER" id="PTHR43811:SF19">
    <property type="entry name" value="39 KDA FK506-BINDING NUCLEAR PROTEIN"/>
    <property type="match status" value="1"/>
</dbReference>
<dbReference type="PANTHER" id="PTHR43811">
    <property type="entry name" value="FKBP-TYPE PEPTIDYL-PROLYL CIS-TRANS ISOMERASE FKPA"/>
    <property type="match status" value="1"/>
</dbReference>
<comment type="similarity">
    <text evidence="2 6">Belongs to the FKBP-type PPIase family.</text>
</comment>
<feature type="domain" description="PPIase FKBP-type" evidence="7">
    <location>
        <begin position="66"/>
        <end position="156"/>
    </location>
</feature>
<keyword evidence="3 5" id="KW-0697">Rotamase</keyword>
<dbReference type="EC" id="5.2.1.8" evidence="6"/>
<dbReference type="RefSeq" id="WP_395416973.1">
    <property type="nucleotide sequence ID" value="NZ_JBIPKE010000015.1"/>
</dbReference>
<evidence type="ECO:0000256" key="1">
    <source>
        <dbReference type="ARBA" id="ARBA00000971"/>
    </source>
</evidence>
<dbReference type="PROSITE" id="PS51257">
    <property type="entry name" value="PROKAR_LIPOPROTEIN"/>
    <property type="match status" value="1"/>
</dbReference>
<dbReference type="GO" id="GO:0003755">
    <property type="term" value="F:peptidyl-prolyl cis-trans isomerase activity"/>
    <property type="evidence" value="ECO:0007669"/>
    <property type="project" value="UniProtKB-EC"/>
</dbReference>
<dbReference type="SUPFAM" id="SSF54534">
    <property type="entry name" value="FKBP-like"/>
    <property type="match status" value="2"/>
</dbReference>
<feature type="domain" description="PPIase FKBP-type" evidence="7">
    <location>
        <begin position="212"/>
        <end position="318"/>
    </location>
</feature>
<evidence type="ECO:0000256" key="5">
    <source>
        <dbReference type="PROSITE-ProRule" id="PRU00277"/>
    </source>
</evidence>
<evidence type="ECO:0000313" key="9">
    <source>
        <dbReference type="Proteomes" id="UP001610063"/>
    </source>
</evidence>
<reference evidence="8 9" key="1">
    <citation type="journal article" date="2013" name="Int. J. Syst. Evol. Microbiol.">
        <title>Marinoscillum luteum sp. nov., isolated from marine sediment.</title>
        <authorList>
            <person name="Cha I.T."/>
            <person name="Park S.J."/>
            <person name="Kim S.J."/>
            <person name="Kim J.G."/>
            <person name="Jung M.Y."/>
            <person name="Shin K.S."/>
            <person name="Kwon K.K."/>
            <person name="Yang S.H."/>
            <person name="Seo Y.S."/>
            <person name="Rhee S.K."/>
        </authorList>
    </citation>
    <scope>NUCLEOTIDE SEQUENCE [LARGE SCALE GENOMIC DNA]</scope>
    <source>
        <strain evidence="8 9">KCTC 23939</strain>
    </source>
</reference>
<keyword evidence="4 5" id="KW-0413">Isomerase</keyword>
<accession>A0ABW7N709</accession>
<evidence type="ECO:0000256" key="2">
    <source>
        <dbReference type="ARBA" id="ARBA00006577"/>
    </source>
</evidence>
<name>A0ABW7N709_9BACT</name>
<keyword evidence="9" id="KW-1185">Reference proteome</keyword>
<evidence type="ECO:0000256" key="3">
    <source>
        <dbReference type="ARBA" id="ARBA00023110"/>
    </source>
</evidence>
<proteinExistence type="inferred from homology"/>
<organism evidence="8 9">
    <name type="scientific">Marinoscillum luteum</name>
    <dbReference type="NCBI Taxonomy" id="861051"/>
    <lineage>
        <taxon>Bacteria</taxon>
        <taxon>Pseudomonadati</taxon>
        <taxon>Bacteroidota</taxon>
        <taxon>Cytophagia</taxon>
        <taxon>Cytophagales</taxon>
        <taxon>Reichenbachiellaceae</taxon>
        <taxon>Marinoscillum</taxon>
    </lineage>
</organism>
<dbReference type="InterPro" id="IPR001179">
    <property type="entry name" value="PPIase_FKBP_dom"/>
</dbReference>
<evidence type="ECO:0000256" key="6">
    <source>
        <dbReference type="RuleBase" id="RU003915"/>
    </source>
</evidence>